<dbReference type="STRING" id="1198029.A0A1U7LWC0"/>
<dbReference type="OMA" id="IANCHTK"/>
<dbReference type="SMART" id="SM00066">
    <property type="entry name" value="GAL4"/>
    <property type="match status" value="1"/>
</dbReference>
<sequence>MEIDRLNLPSGSDDPGSHQQFDTKRNKITRACDLCRKRKVKCDGFSPCASCLHNDMPCTFIDEPKKYPQKGPKYVQSLEERLERMESLIKELVPNMATEIDLIVGNSKRAEKTRHSSPRESLIQESPRSDLSNNRSKDKGPEMIKEITVVEALSDSFDGLLLKEDGCSTRYIGSHSIVSMFSEAGEQVQKYLPNRDIMSDLAKGLSNARSSQVKYDHTAMFALLPSRNVADIFVKYFLEITNVISPMFHASAFLEEFENSWKDANTMMDPVWLGTYLTVLAVGAQLYAVEQGLSLRKELEIMSSKWSDAVWNMQNELVMIRNYKAVRCLTLALIYMPVHTNPRPCWVALGMIVQSSLLVGLHRHGEGWNFNPIESQERRVTFWTIYMLDKYFSSVVGLPSILQDDDIDQRLPYEADYNCITKDGIFPGENTCSKQLKMFIHLIKIAQIQSKIQKKVYRVIRTDKDIEIMNDHVITIDNEVTAV</sequence>
<evidence type="ECO:0000256" key="2">
    <source>
        <dbReference type="ARBA" id="ARBA00022723"/>
    </source>
</evidence>
<proteinExistence type="predicted"/>
<dbReference type="AlphaFoldDB" id="A0A1U7LWC0"/>
<dbReference type="PROSITE" id="PS00463">
    <property type="entry name" value="ZN2_CY6_FUNGAL_1"/>
    <property type="match status" value="1"/>
</dbReference>
<dbReference type="GO" id="GO:0000981">
    <property type="term" value="F:DNA-binding transcription factor activity, RNA polymerase II-specific"/>
    <property type="evidence" value="ECO:0007669"/>
    <property type="project" value="InterPro"/>
</dbReference>
<keyword evidence="7" id="KW-0539">Nucleus</keyword>
<keyword evidence="2" id="KW-0479">Metal-binding</keyword>
<evidence type="ECO:0000259" key="9">
    <source>
        <dbReference type="PROSITE" id="PS50048"/>
    </source>
</evidence>
<comment type="caution">
    <text evidence="10">The sequence shown here is derived from an EMBL/GenBank/DDBJ whole genome shotgun (WGS) entry which is preliminary data.</text>
</comment>
<dbReference type="PANTHER" id="PTHR46910">
    <property type="entry name" value="TRANSCRIPTION FACTOR PDR1"/>
    <property type="match status" value="1"/>
</dbReference>
<evidence type="ECO:0000256" key="3">
    <source>
        <dbReference type="ARBA" id="ARBA00022833"/>
    </source>
</evidence>
<feature type="domain" description="Zn(2)-C6 fungal-type" evidence="9">
    <location>
        <begin position="31"/>
        <end position="60"/>
    </location>
</feature>
<feature type="region of interest" description="Disordered" evidence="8">
    <location>
        <begin position="108"/>
        <end position="140"/>
    </location>
</feature>
<protein>
    <submittedName>
        <fullName evidence="10">Putative transcriptional regulatory protein</fullName>
    </submittedName>
</protein>
<dbReference type="OrthoDB" id="2123952at2759"/>
<gene>
    <name evidence="10" type="ORF">NEOLI_001979</name>
</gene>
<reference evidence="10 11" key="1">
    <citation type="submission" date="2016-04" db="EMBL/GenBank/DDBJ databases">
        <title>Evolutionary innovation and constraint leading to complex multicellularity in the Ascomycota.</title>
        <authorList>
            <person name="Cisse O."/>
            <person name="Nguyen A."/>
            <person name="Hewitt D.A."/>
            <person name="Jedd G."/>
            <person name="Stajich J.E."/>
        </authorList>
    </citation>
    <scope>NUCLEOTIDE SEQUENCE [LARGE SCALE GENOMIC DNA]</scope>
    <source>
        <strain evidence="10 11">DAH-3</strain>
    </source>
</reference>
<dbReference type="CDD" id="cd12148">
    <property type="entry name" value="fungal_TF_MHR"/>
    <property type="match status" value="1"/>
</dbReference>
<keyword evidence="3" id="KW-0862">Zinc</keyword>
<dbReference type="Proteomes" id="UP000186594">
    <property type="component" value="Unassembled WGS sequence"/>
</dbReference>
<dbReference type="PANTHER" id="PTHR46910:SF3">
    <property type="entry name" value="HALOTOLERANCE PROTEIN 9-RELATED"/>
    <property type="match status" value="1"/>
</dbReference>
<feature type="compositionally biased region" description="Polar residues" evidence="8">
    <location>
        <begin position="123"/>
        <end position="134"/>
    </location>
</feature>
<keyword evidence="4" id="KW-0805">Transcription regulation</keyword>
<feature type="region of interest" description="Disordered" evidence="8">
    <location>
        <begin position="1"/>
        <end position="21"/>
    </location>
</feature>
<name>A0A1U7LWC0_NEOID</name>
<evidence type="ECO:0000256" key="1">
    <source>
        <dbReference type="ARBA" id="ARBA00004123"/>
    </source>
</evidence>
<accession>A0A1U7LWC0</accession>
<dbReference type="Gene3D" id="4.10.240.10">
    <property type="entry name" value="Zn(2)-C6 fungal-type DNA-binding domain"/>
    <property type="match status" value="1"/>
</dbReference>
<dbReference type="EMBL" id="LXFE01000129">
    <property type="protein sequence ID" value="OLL26975.1"/>
    <property type="molecule type" value="Genomic_DNA"/>
</dbReference>
<feature type="compositionally biased region" description="Basic and acidic residues" evidence="8">
    <location>
        <begin position="108"/>
        <end position="118"/>
    </location>
</feature>
<dbReference type="CDD" id="cd00067">
    <property type="entry name" value="GAL4"/>
    <property type="match status" value="1"/>
</dbReference>
<dbReference type="Pfam" id="PF00172">
    <property type="entry name" value="Zn_clus"/>
    <property type="match status" value="1"/>
</dbReference>
<dbReference type="InterPro" id="IPR001138">
    <property type="entry name" value="Zn2Cys6_DnaBD"/>
</dbReference>
<dbReference type="GO" id="GO:0008270">
    <property type="term" value="F:zinc ion binding"/>
    <property type="evidence" value="ECO:0007669"/>
    <property type="project" value="InterPro"/>
</dbReference>
<keyword evidence="6" id="KW-0804">Transcription</keyword>
<dbReference type="SUPFAM" id="SSF57701">
    <property type="entry name" value="Zn2/Cys6 DNA-binding domain"/>
    <property type="match status" value="1"/>
</dbReference>
<evidence type="ECO:0000256" key="4">
    <source>
        <dbReference type="ARBA" id="ARBA00023015"/>
    </source>
</evidence>
<dbReference type="PROSITE" id="PS50048">
    <property type="entry name" value="ZN2_CY6_FUNGAL_2"/>
    <property type="match status" value="1"/>
</dbReference>
<evidence type="ECO:0000313" key="11">
    <source>
        <dbReference type="Proteomes" id="UP000186594"/>
    </source>
</evidence>
<evidence type="ECO:0000256" key="7">
    <source>
        <dbReference type="ARBA" id="ARBA00023242"/>
    </source>
</evidence>
<keyword evidence="11" id="KW-1185">Reference proteome</keyword>
<evidence type="ECO:0000256" key="5">
    <source>
        <dbReference type="ARBA" id="ARBA00023125"/>
    </source>
</evidence>
<dbReference type="InterPro" id="IPR050987">
    <property type="entry name" value="AtrR-like"/>
</dbReference>
<comment type="subcellular location">
    <subcellularLocation>
        <location evidence="1">Nucleus</location>
    </subcellularLocation>
</comment>
<evidence type="ECO:0000313" key="10">
    <source>
        <dbReference type="EMBL" id="OLL26975.1"/>
    </source>
</evidence>
<dbReference type="GO" id="GO:0006351">
    <property type="term" value="P:DNA-templated transcription"/>
    <property type="evidence" value="ECO:0007669"/>
    <property type="project" value="InterPro"/>
</dbReference>
<dbReference type="InterPro" id="IPR007219">
    <property type="entry name" value="XnlR_reg_dom"/>
</dbReference>
<evidence type="ECO:0000256" key="8">
    <source>
        <dbReference type="SAM" id="MobiDB-lite"/>
    </source>
</evidence>
<keyword evidence="5" id="KW-0238">DNA-binding</keyword>
<evidence type="ECO:0000256" key="6">
    <source>
        <dbReference type="ARBA" id="ARBA00023163"/>
    </source>
</evidence>
<dbReference type="InterPro" id="IPR036864">
    <property type="entry name" value="Zn2-C6_fun-type_DNA-bd_sf"/>
</dbReference>
<dbReference type="SMART" id="SM00906">
    <property type="entry name" value="Fungal_trans"/>
    <property type="match status" value="1"/>
</dbReference>
<dbReference type="Pfam" id="PF04082">
    <property type="entry name" value="Fungal_trans"/>
    <property type="match status" value="1"/>
</dbReference>
<dbReference type="GO" id="GO:0005634">
    <property type="term" value="C:nucleus"/>
    <property type="evidence" value="ECO:0007669"/>
    <property type="project" value="UniProtKB-SubCell"/>
</dbReference>
<dbReference type="GO" id="GO:0003677">
    <property type="term" value="F:DNA binding"/>
    <property type="evidence" value="ECO:0007669"/>
    <property type="project" value="UniProtKB-KW"/>
</dbReference>
<organism evidence="10 11">
    <name type="scientific">Neolecta irregularis (strain DAH-3)</name>
    <dbReference type="NCBI Taxonomy" id="1198029"/>
    <lineage>
        <taxon>Eukaryota</taxon>
        <taxon>Fungi</taxon>
        <taxon>Dikarya</taxon>
        <taxon>Ascomycota</taxon>
        <taxon>Taphrinomycotina</taxon>
        <taxon>Neolectales</taxon>
        <taxon>Neolectaceae</taxon>
        <taxon>Neolecta</taxon>
    </lineage>
</organism>